<sequence>MSSSLNTAKELITKIRKMRIGGRRHVQTALAGSYHSAFKGKGIEVADLREYVVGDDVRTIDWKVSARTGRPFVKQFCEERELPVILLIDISSSSNFGTAKQNKAELIAEATAMLTLSAIENGDKVGAVFFGKGVEGHLHLGKSPQHALILLQQLLMRQKSSTTTDCTGVFEATNNLFRQGSLLFILSDALFEFPQAAFRIAAKRFDTSFFLVTDPREKTLPDVGIVRINDIESGKEALIDTHNAAFRKQYRQTAKERIANIKRICQRAGAGFAELNTALDCPHTLQAYFASLTKRSQG</sequence>
<proteinExistence type="predicted"/>
<dbReference type="InterPro" id="IPR036465">
    <property type="entry name" value="vWFA_dom_sf"/>
</dbReference>
<organism evidence="2 3">
    <name type="scientific">Simkania negevensis</name>
    <dbReference type="NCBI Taxonomy" id="83561"/>
    <lineage>
        <taxon>Bacteria</taxon>
        <taxon>Pseudomonadati</taxon>
        <taxon>Chlamydiota</taxon>
        <taxon>Chlamydiia</taxon>
        <taxon>Parachlamydiales</taxon>
        <taxon>Simkaniaceae</taxon>
        <taxon>Simkania</taxon>
    </lineage>
</organism>
<evidence type="ECO:0000259" key="1">
    <source>
        <dbReference type="Pfam" id="PF01882"/>
    </source>
</evidence>
<name>A0ABS3AT18_9BACT</name>
<keyword evidence="3" id="KW-1185">Reference proteome</keyword>
<feature type="domain" description="DUF58" evidence="1">
    <location>
        <begin position="47"/>
        <end position="256"/>
    </location>
</feature>
<gene>
    <name evidence="2" type="ORF">JYU14_01075</name>
</gene>
<dbReference type="Pfam" id="PF01882">
    <property type="entry name" value="DUF58"/>
    <property type="match status" value="1"/>
</dbReference>
<reference evidence="2 3" key="1">
    <citation type="submission" date="2021-02" db="EMBL/GenBank/DDBJ databases">
        <title>Activity-based single-cell genomes from oceanic crustal fluid captures similar information to metagenomic and metatranscriptomic surveys with orders of magnitude less sampling.</title>
        <authorList>
            <person name="D'Angelo T.S."/>
            <person name="Orcutt B.N."/>
        </authorList>
    </citation>
    <scope>NUCLEOTIDE SEQUENCE [LARGE SCALE GENOMIC DNA]</scope>
    <source>
        <strain evidence="2">AH-315-G07</strain>
    </source>
</reference>
<dbReference type="PANTHER" id="PTHR33608:SF6">
    <property type="entry name" value="BLL2464 PROTEIN"/>
    <property type="match status" value="1"/>
</dbReference>
<accession>A0ABS3AT18</accession>
<dbReference type="Gene3D" id="3.40.50.410">
    <property type="entry name" value="von Willebrand factor, type A domain"/>
    <property type="match status" value="1"/>
</dbReference>
<dbReference type="InterPro" id="IPR002881">
    <property type="entry name" value="DUF58"/>
</dbReference>
<dbReference type="PANTHER" id="PTHR33608">
    <property type="entry name" value="BLL2464 PROTEIN"/>
    <property type="match status" value="1"/>
</dbReference>
<dbReference type="Proteomes" id="UP000722121">
    <property type="component" value="Unassembled WGS sequence"/>
</dbReference>
<dbReference type="SUPFAM" id="SSF53300">
    <property type="entry name" value="vWA-like"/>
    <property type="match status" value="1"/>
</dbReference>
<dbReference type="EMBL" id="JAFITR010000015">
    <property type="protein sequence ID" value="MBN4066659.1"/>
    <property type="molecule type" value="Genomic_DNA"/>
</dbReference>
<protein>
    <submittedName>
        <fullName evidence="2">DUF58 domain-containing protein</fullName>
    </submittedName>
</protein>
<evidence type="ECO:0000313" key="2">
    <source>
        <dbReference type="EMBL" id="MBN4066659.1"/>
    </source>
</evidence>
<evidence type="ECO:0000313" key="3">
    <source>
        <dbReference type="Proteomes" id="UP000722121"/>
    </source>
</evidence>
<comment type="caution">
    <text evidence="2">The sequence shown here is derived from an EMBL/GenBank/DDBJ whole genome shotgun (WGS) entry which is preliminary data.</text>
</comment>